<dbReference type="AlphaFoldDB" id="A0A1G7KP91"/>
<dbReference type="RefSeq" id="WP_083345220.1">
    <property type="nucleotide sequence ID" value="NZ_LT629690.1"/>
</dbReference>
<dbReference type="GO" id="GO:0000166">
    <property type="term" value="F:nucleotide binding"/>
    <property type="evidence" value="ECO:0007669"/>
    <property type="project" value="InterPro"/>
</dbReference>
<sequence>MDRRTFLMHSAAYAASAAIVPSRVLGAQGPSGRINVGFIGTGRQAFGSNLPQMLAVPGVQVVTVCDTDRWRMAEAQKFVNEFYAKRDGKSSYNGCTQTADFRDVIHHKDVDALMISVPDHWHTTMGTMAAKAKKNFALEKPLSLSVQQGRALADVVKASGVVARTDSEFRSVRKQNHAVELIRNGHIGKLQRIEITFPSDPTPVVDAPDMPVPSELDYQMWLGPAPVVPYTEKRVHDRQQTKMRPNWMRLNTYAQGMISNWGAHYFDMVQWANRSEDSGPVEVEGHGEFPNALWDTMINFKVTYRYANDLEMTCEQTPTSIPSITYHGSEAWLKIENYPGVMTSSKPELVTLEPEKGEENFSQNLWDKNDFIAAIREHRPTMIPIETGHRDISISQIGLIACQTGEKLHWNPETELFVNSNRANSLLAAPIARGEWAHV</sequence>
<dbReference type="Gene3D" id="3.30.360.10">
    <property type="entry name" value="Dihydrodipicolinate Reductase, domain 2"/>
    <property type="match status" value="1"/>
</dbReference>
<dbReference type="SUPFAM" id="SSF51735">
    <property type="entry name" value="NAD(P)-binding Rossmann-fold domains"/>
    <property type="match status" value="1"/>
</dbReference>
<reference evidence="3 4" key="1">
    <citation type="submission" date="2016-10" db="EMBL/GenBank/DDBJ databases">
        <authorList>
            <person name="de Groot N.N."/>
        </authorList>
    </citation>
    <scope>NUCLEOTIDE SEQUENCE [LARGE SCALE GENOMIC DNA]</scope>
    <source>
        <strain evidence="3 4">GAS232</strain>
    </source>
</reference>
<evidence type="ECO:0000259" key="1">
    <source>
        <dbReference type="Pfam" id="PF01408"/>
    </source>
</evidence>
<dbReference type="SUPFAM" id="SSF55347">
    <property type="entry name" value="Glyceraldehyde-3-phosphate dehydrogenase-like, C-terminal domain"/>
    <property type="match status" value="1"/>
</dbReference>
<dbReference type="PANTHER" id="PTHR43818">
    <property type="entry name" value="BCDNA.GH03377"/>
    <property type="match status" value="1"/>
</dbReference>
<dbReference type="EMBL" id="LT629690">
    <property type="protein sequence ID" value="SDF39005.1"/>
    <property type="molecule type" value="Genomic_DNA"/>
</dbReference>
<feature type="domain" description="Gfo/Idh/MocA-like oxidoreductase bacterial type C-terminal" evidence="2">
    <location>
        <begin position="208"/>
        <end position="437"/>
    </location>
</feature>
<dbReference type="InterPro" id="IPR043906">
    <property type="entry name" value="Gfo/Idh/MocA_OxRdtase_bact_C"/>
</dbReference>
<dbReference type="PANTHER" id="PTHR43818:SF5">
    <property type="entry name" value="OXIDOREDUCTASE FAMILY PROTEIN"/>
    <property type="match status" value="1"/>
</dbReference>
<organism evidence="3 4">
    <name type="scientific">Terriglobus roseus</name>
    <dbReference type="NCBI Taxonomy" id="392734"/>
    <lineage>
        <taxon>Bacteria</taxon>
        <taxon>Pseudomonadati</taxon>
        <taxon>Acidobacteriota</taxon>
        <taxon>Terriglobia</taxon>
        <taxon>Terriglobales</taxon>
        <taxon>Acidobacteriaceae</taxon>
        <taxon>Terriglobus</taxon>
    </lineage>
</organism>
<feature type="domain" description="Gfo/Idh/MocA-like oxidoreductase N-terminal" evidence="1">
    <location>
        <begin position="34"/>
        <end position="163"/>
    </location>
</feature>
<dbReference type="Pfam" id="PF01408">
    <property type="entry name" value="GFO_IDH_MocA"/>
    <property type="match status" value="1"/>
</dbReference>
<evidence type="ECO:0000313" key="4">
    <source>
        <dbReference type="Proteomes" id="UP000182427"/>
    </source>
</evidence>
<name>A0A1G7KP91_9BACT</name>
<evidence type="ECO:0000259" key="2">
    <source>
        <dbReference type="Pfam" id="PF19051"/>
    </source>
</evidence>
<dbReference type="InterPro" id="IPR036291">
    <property type="entry name" value="NAD(P)-bd_dom_sf"/>
</dbReference>
<accession>A0A1G7KP91</accession>
<dbReference type="OrthoDB" id="102324at2"/>
<protein>
    <submittedName>
        <fullName evidence="3">Predicted dehydrogenase</fullName>
    </submittedName>
</protein>
<dbReference type="Pfam" id="PF19051">
    <property type="entry name" value="GFO_IDH_MocA_C2"/>
    <property type="match status" value="1"/>
</dbReference>
<dbReference type="Gene3D" id="3.40.50.720">
    <property type="entry name" value="NAD(P)-binding Rossmann-like Domain"/>
    <property type="match status" value="1"/>
</dbReference>
<dbReference type="InterPro" id="IPR000683">
    <property type="entry name" value="Gfo/Idh/MocA-like_OxRdtase_N"/>
</dbReference>
<evidence type="ECO:0000313" key="3">
    <source>
        <dbReference type="EMBL" id="SDF39005.1"/>
    </source>
</evidence>
<proteinExistence type="predicted"/>
<dbReference type="Proteomes" id="UP000182427">
    <property type="component" value="Chromosome I"/>
</dbReference>
<keyword evidence="4" id="KW-1185">Reference proteome</keyword>
<gene>
    <name evidence="3" type="ORF">SAMN05444167_2255</name>
</gene>
<dbReference type="InterPro" id="IPR050463">
    <property type="entry name" value="Gfo/Idh/MocA_oxidrdct_glycsds"/>
</dbReference>